<feature type="transmembrane region" description="Helical" evidence="1">
    <location>
        <begin position="6"/>
        <end position="25"/>
    </location>
</feature>
<evidence type="ECO:0000313" key="2">
    <source>
        <dbReference type="EMBL" id="RKL66729.1"/>
    </source>
</evidence>
<organism evidence="2 3">
    <name type="scientific">Salipaludibacillus neizhouensis</name>
    <dbReference type="NCBI Taxonomy" id="885475"/>
    <lineage>
        <taxon>Bacteria</taxon>
        <taxon>Bacillati</taxon>
        <taxon>Bacillota</taxon>
        <taxon>Bacilli</taxon>
        <taxon>Bacillales</taxon>
        <taxon>Bacillaceae</taxon>
    </lineage>
</organism>
<evidence type="ECO:0000256" key="1">
    <source>
        <dbReference type="SAM" id="Phobius"/>
    </source>
</evidence>
<sequence length="227" mass="26287">MYVTLTVLGIVFLLLILVCIMKLTIETKIKTENKDFDGEIRFFLYFRWLGYKMKIPAIDLDKESPSIVFKESDEALEEDGQDKKKKFSIFELIYDLELLSEFLRNTVGFYKILQKFLKKISITNLSWDTKFGLEEADKTGAACGVVWSLKGGILGILAKYMKLKSSPNMQVQPLFNQLYLSSSFQCMVSFRMGYAILTVIKVLLHRRKVKGKRKVKFKHSKGRNIHV</sequence>
<name>A0A3A9K2Z8_9BACI</name>
<dbReference type="AlphaFoldDB" id="A0A3A9K2Z8"/>
<evidence type="ECO:0008006" key="4">
    <source>
        <dbReference type="Google" id="ProtNLM"/>
    </source>
</evidence>
<keyword evidence="1" id="KW-0472">Membrane</keyword>
<dbReference type="RefSeq" id="WP_110934851.1">
    <property type="nucleotide sequence ID" value="NZ_KZ614146.1"/>
</dbReference>
<dbReference type="EMBL" id="PDOE01000005">
    <property type="protein sequence ID" value="RKL66729.1"/>
    <property type="molecule type" value="Genomic_DNA"/>
</dbReference>
<keyword evidence="1" id="KW-0812">Transmembrane</keyword>
<gene>
    <name evidence="2" type="ORF">CR203_12880</name>
</gene>
<dbReference type="OrthoDB" id="1683589at2"/>
<comment type="caution">
    <text evidence="2">The sequence shown here is derived from an EMBL/GenBank/DDBJ whole genome shotgun (WGS) entry which is preliminary data.</text>
</comment>
<evidence type="ECO:0000313" key="3">
    <source>
        <dbReference type="Proteomes" id="UP000281498"/>
    </source>
</evidence>
<dbReference type="Proteomes" id="UP000281498">
    <property type="component" value="Unassembled WGS sequence"/>
</dbReference>
<feature type="transmembrane region" description="Helical" evidence="1">
    <location>
        <begin position="178"/>
        <end position="204"/>
    </location>
</feature>
<keyword evidence="1" id="KW-1133">Transmembrane helix</keyword>
<dbReference type="InterPro" id="IPR021338">
    <property type="entry name" value="DUF2953"/>
</dbReference>
<proteinExistence type="predicted"/>
<protein>
    <recommendedName>
        <fullName evidence="4">DUF2953 domain-containing protein</fullName>
    </recommendedName>
</protein>
<feature type="transmembrane region" description="Helical" evidence="1">
    <location>
        <begin position="139"/>
        <end position="158"/>
    </location>
</feature>
<keyword evidence="3" id="KW-1185">Reference proteome</keyword>
<reference evidence="2 3" key="1">
    <citation type="submission" date="2017-10" db="EMBL/GenBank/DDBJ databases">
        <title>Bacillus sp. nov., a halophilic bacterium isolated from a Keqin Lake.</title>
        <authorList>
            <person name="Wang H."/>
        </authorList>
    </citation>
    <scope>NUCLEOTIDE SEQUENCE [LARGE SCALE GENOMIC DNA]</scope>
    <source>
        <strain evidence="2 3">KCTC 13187</strain>
    </source>
</reference>
<accession>A0A3A9K2Z8</accession>
<dbReference type="Pfam" id="PF11167">
    <property type="entry name" value="DUF2953"/>
    <property type="match status" value="1"/>
</dbReference>